<dbReference type="AlphaFoldDB" id="A0A5B0NZA0"/>
<organism evidence="2 3">
    <name type="scientific">Puccinia graminis f. sp. tritici</name>
    <dbReference type="NCBI Taxonomy" id="56615"/>
    <lineage>
        <taxon>Eukaryota</taxon>
        <taxon>Fungi</taxon>
        <taxon>Dikarya</taxon>
        <taxon>Basidiomycota</taxon>
        <taxon>Pucciniomycotina</taxon>
        <taxon>Pucciniomycetes</taxon>
        <taxon>Pucciniales</taxon>
        <taxon>Pucciniaceae</taxon>
        <taxon>Puccinia</taxon>
    </lineage>
</organism>
<comment type="caution">
    <text evidence="2">The sequence shown here is derived from an EMBL/GenBank/DDBJ whole genome shotgun (WGS) entry which is preliminary data.</text>
</comment>
<evidence type="ECO:0000313" key="3">
    <source>
        <dbReference type="Proteomes" id="UP000324748"/>
    </source>
</evidence>
<feature type="region of interest" description="Disordered" evidence="1">
    <location>
        <begin position="32"/>
        <end position="98"/>
    </location>
</feature>
<feature type="compositionally biased region" description="Pro residues" evidence="1">
    <location>
        <begin position="71"/>
        <end position="83"/>
    </location>
</feature>
<proteinExistence type="predicted"/>
<dbReference type="Proteomes" id="UP000324748">
    <property type="component" value="Unassembled WGS sequence"/>
</dbReference>
<evidence type="ECO:0000313" key="2">
    <source>
        <dbReference type="EMBL" id="KAA1094637.1"/>
    </source>
</evidence>
<accession>A0A5B0NZA0</accession>
<name>A0A5B0NZA0_PUCGR</name>
<evidence type="ECO:0000256" key="1">
    <source>
        <dbReference type="SAM" id="MobiDB-lite"/>
    </source>
</evidence>
<keyword evidence="3" id="KW-1185">Reference proteome</keyword>
<protein>
    <submittedName>
        <fullName evidence="2">Uncharacterized protein</fullName>
    </submittedName>
</protein>
<reference evidence="2 3" key="1">
    <citation type="submission" date="2019-05" db="EMBL/GenBank/DDBJ databases">
        <title>Emergence of the Ug99 lineage of the wheat stem rust pathogen through somatic hybridization.</title>
        <authorList>
            <person name="Li F."/>
            <person name="Upadhyaya N.M."/>
            <person name="Sperschneider J."/>
            <person name="Matny O."/>
            <person name="Nguyen-Phuc H."/>
            <person name="Mago R."/>
            <person name="Raley C."/>
            <person name="Miller M.E."/>
            <person name="Silverstein K.A.T."/>
            <person name="Henningsen E."/>
            <person name="Hirsch C.D."/>
            <person name="Visser B."/>
            <person name="Pretorius Z.A."/>
            <person name="Steffenson B.J."/>
            <person name="Schwessinger B."/>
            <person name="Dodds P.N."/>
            <person name="Figueroa M."/>
        </authorList>
    </citation>
    <scope>NUCLEOTIDE SEQUENCE [LARGE SCALE GENOMIC DNA]</scope>
    <source>
        <strain evidence="2">21-0</strain>
    </source>
</reference>
<gene>
    <name evidence="2" type="ORF">PGT21_027335</name>
</gene>
<dbReference type="EMBL" id="VSWC01000079">
    <property type="protein sequence ID" value="KAA1094637.1"/>
    <property type="molecule type" value="Genomic_DNA"/>
</dbReference>
<sequence length="98" mass="10297">MNTKDFNHYTNFYLLGQRSCGRPTCFRLATAPFPITSSTMRQTGDGPVAGGSSSSSHSQPTCSRLTTAPSPAAPPPPATPSPPSKGYIVPDQDPSTKN</sequence>